<protein>
    <submittedName>
        <fullName evidence="2">Uncharacterized protein</fullName>
    </submittedName>
</protein>
<comment type="caution">
    <text evidence="2">The sequence shown here is derived from an EMBL/GenBank/DDBJ whole genome shotgun (WGS) entry which is preliminary data.</text>
</comment>
<dbReference type="EMBL" id="LMWM01000038">
    <property type="protein sequence ID" value="KUM84103.1"/>
    <property type="molecule type" value="Genomic_DNA"/>
</dbReference>
<evidence type="ECO:0000256" key="1">
    <source>
        <dbReference type="SAM" id="MobiDB-lite"/>
    </source>
</evidence>
<name>A0A101N096_9ACTN</name>
<organism evidence="2 3">
    <name type="scientific">Streptomyces pseudovenezuelae</name>
    <dbReference type="NCBI Taxonomy" id="67350"/>
    <lineage>
        <taxon>Bacteria</taxon>
        <taxon>Bacillati</taxon>
        <taxon>Actinomycetota</taxon>
        <taxon>Actinomycetes</taxon>
        <taxon>Kitasatosporales</taxon>
        <taxon>Streptomycetaceae</taxon>
        <taxon>Streptomyces</taxon>
        <taxon>Streptomyces aurantiacus group</taxon>
    </lineage>
</organism>
<reference evidence="2 3" key="1">
    <citation type="submission" date="2015-10" db="EMBL/GenBank/DDBJ databases">
        <title>Draft genome sequence of Streptomyces pseudovenezuelae DSM 40212, type strain for the species Streptomyces pseudovenezuelae.</title>
        <authorList>
            <person name="Ruckert C."/>
            <person name="Winkler A."/>
            <person name="Kalinowski J."/>
            <person name="Kampfer P."/>
            <person name="Glaeser S."/>
        </authorList>
    </citation>
    <scope>NUCLEOTIDE SEQUENCE [LARGE SCALE GENOMIC DNA]</scope>
    <source>
        <strain evidence="2 3">DSM 40212</strain>
    </source>
</reference>
<gene>
    <name evidence="2" type="ORF">AQI94_32695</name>
</gene>
<dbReference type="Proteomes" id="UP000053039">
    <property type="component" value="Unassembled WGS sequence"/>
</dbReference>
<accession>A0A101N096</accession>
<dbReference type="RefSeq" id="WP_031048993.1">
    <property type="nucleotide sequence ID" value="NZ_JBEYZI010000002.1"/>
</dbReference>
<evidence type="ECO:0000313" key="2">
    <source>
        <dbReference type="EMBL" id="KUM84103.1"/>
    </source>
</evidence>
<proteinExistence type="predicted"/>
<sequence>MAEDRGQNKTCRLTAPLAHEGGSLMLSAAAFIDHEKRNGAGHGRIDHVAPKSDGSHLLEL</sequence>
<dbReference type="AlphaFoldDB" id="A0A101N096"/>
<feature type="region of interest" description="Disordered" evidence="1">
    <location>
        <begin position="38"/>
        <end position="60"/>
    </location>
</feature>
<evidence type="ECO:0000313" key="3">
    <source>
        <dbReference type="Proteomes" id="UP000053039"/>
    </source>
</evidence>